<organism evidence="2 4">
    <name type="scientific">Listeria booriae</name>
    <dbReference type="NCBI Taxonomy" id="1552123"/>
    <lineage>
        <taxon>Bacteria</taxon>
        <taxon>Bacillati</taxon>
        <taxon>Bacillota</taxon>
        <taxon>Bacilli</taxon>
        <taxon>Bacillales</taxon>
        <taxon>Listeriaceae</taxon>
        <taxon>Listeria</taxon>
    </lineage>
</organism>
<dbReference type="InterPro" id="IPR041025">
    <property type="entry name" value="HNH_repeat"/>
</dbReference>
<dbReference type="RefSeq" id="WP_185430513.1">
    <property type="nucleotide sequence ID" value="NZ_JAARRW010000010.1"/>
</dbReference>
<dbReference type="AlphaFoldDB" id="A0A7X1CJY3"/>
<accession>A0A7X1CJY3</accession>
<dbReference type="Pfam" id="PF18780">
    <property type="entry name" value="HNH_repeat"/>
    <property type="match status" value="2"/>
</dbReference>
<dbReference type="EMBL" id="JAARRW010000010">
    <property type="protein sequence ID" value="MBC1563630.1"/>
    <property type="molecule type" value="Genomic_DNA"/>
</dbReference>
<name>A0A7X1CJY3_9LIST</name>
<evidence type="ECO:0000313" key="3">
    <source>
        <dbReference type="Proteomes" id="UP000541955"/>
    </source>
</evidence>
<comment type="caution">
    <text evidence="2">The sequence shown here is derived from an EMBL/GenBank/DDBJ whole genome shotgun (WGS) entry which is preliminary data.</text>
</comment>
<dbReference type="Proteomes" id="UP000541955">
    <property type="component" value="Unassembled WGS sequence"/>
</dbReference>
<dbReference type="Proteomes" id="UP000547643">
    <property type="component" value="Unassembled WGS sequence"/>
</dbReference>
<sequence length="190" mass="21875">MKKYSDDYLIEEIKKCAKRLGHSPRAKDFPHYSLASKRFGNWEAFLKAAGLSVYNRRQIKSVNSRYGLAKAAQDQALTLGHAPNSKEFKYAHIVYEFFTNWDEFIKFTGLKPKEQLMKNKKVYTQEELVAEVRVVEAQLGRIPKCSEVSYGVYVAVRKQYGGWKSFLYKEGFSEKAPTMNSNIHKGGEKV</sequence>
<evidence type="ECO:0000313" key="4">
    <source>
        <dbReference type="Proteomes" id="UP000547643"/>
    </source>
</evidence>
<evidence type="ECO:0000313" key="1">
    <source>
        <dbReference type="EMBL" id="MBC1563630.1"/>
    </source>
</evidence>
<evidence type="ECO:0000313" key="2">
    <source>
        <dbReference type="EMBL" id="MBC1780568.1"/>
    </source>
</evidence>
<proteinExistence type="predicted"/>
<dbReference type="EMBL" id="JAARUV010000010">
    <property type="protein sequence ID" value="MBC1780568.1"/>
    <property type="molecule type" value="Genomic_DNA"/>
</dbReference>
<reference evidence="3 4" key="1">
    <citation type="submission" date="2020-03" db="EMBL/GenBank/DDBJ databases">
        <title>Soil Listeria distribution.</title>
        <authorList>
            <person name="Liao J."/>
            <person name="Wiedmann M."/>
        </authorList>
    </citation>
    <scope>NUCLEOTIDE SEQUENCE [LARGE SCALE GENOMIC DNA]</scope>
    <source>
        <strain evidence="2 4">FSL L7-1017</strain>
        <strain evidence="1 3">FSL L7-1387</strain>
    </source>
</reference>
<gene>
    <name evidence="1" type="ORF">HB902_16270</name>
    <name evidence="2" type="ORF">HCA46_17220</name>
</gene>
<protein>
    <submittedName>
        <fullName evidence="2">Uncharacterized protein</fullName>
    </submittedName>
</protein>